<dbReference type="InterPro" id="IPR043153">
    <property type="entry name" value="DENN_C"/>
</dbReference>
<reference evidence="6 7" key="2">
    <citation type="submission" date="2018-11" db="EMBL/GenBank/DDBJ databases">
        <authorList>
            <consortium name="Pathogen Informatics"/>
        </authorList>
    </citation>
    <scope>NUCLEOTIDE SEQUENCE [LARGE SCALE GENOMIC DNA]</scope>
</reference>
<dbReference type="InterPro" id="IPR005112">
    <property type="entry name" value="dDENN_dom"/>
</dbReference>
<dbReference type="PROSITE" id="PS50211">
    <property type="entry name" value="DENN"/>
    <property type="match status" value="1"/>
</dbReference>
<dbReference type="SMART" id="SM00799">
    <property type="entry name" value="DENN"/>
    <property type="match status" value="1"/>
</dbReference>
<dbReference type="GO" id="GO:0005085">
    <property type="term" value="F:guanyl-nucleotide exchange factor activity"/>
    <property type="evidence" value="ECO:0007669"/>
    <property type="project" value="UniProtKB-KW"/>
</dbReference>
<feature type="compositionally biased region" description="Polar residues" evidence="3">
    <location>
        <begin position="940"/>
        <end position="951"/>
    </location>
</feature>
<organism evidence="8">
    <name type="scientific">Nippostrongylus brasiliensis</name>
    <name type="common">Rat hookworm</name>
    <dbReference type="NCBI Taxonomy" id="27835"/>
    <lineage>
        <taxon>Eukaryota</taxon>
        <taxon>Metazoa</taxon>
        <taxon>Ecdysozoa</taxon>
        <taxon>Nematoda</taxon>
        <taxon>Chromadorea</taxon>
        <taxon>Rhabditida</taxon>
        <taxon>Rhabditina</taxon>
        <taxon>Rhabditomorpha</taxon>
        <taxon>Strongyloidea</taxon>
        <taxon>Heligmosomidae</taxon>
        <taxon>Nippostrongylus</taxon>
    </lineage>
</organism>
<dbReference type="SMART" id="SM00801">
    <property type="entry name" value="dDENN"/>
    <property type="match status" value="1"/>
</dbReference>
<sequence>MSGRDDDRRIFEHFVIAGLSQDSPEQATPSSQEFGYRNSSPLAPITDICVIFPSLGETAPEGYEIIDTTQLGYPADLNHGSIRMPSVFLCYRRGYHKPPLLDIGLIEYGRGEKPMVDTNIVQTTPFGRPANVNNASQNIFLTYRRAVPSSAPSQFVVTDICVILANKGEIPLHTYYKIPKNLNKGMVGSDVYICYKKSQCSTKRLAYKPTVLDYFPKNKTNDNEDDFKLAQNISLFCLPMGALIECWPVKCQPPDRVFSTFVLTDENGTKFYGASVSFFEKYDNDLTEEQLEQLELNSTSRVDEAGAVEDSSSNNDPADEMTFYTNVAICIISRYPFFNSFKRFLYYIHRMSIGGGIHAVPIERYISHLLANNVSIYGFIPTYGGSESERIKMYEVSFPTPRRPHVLMQLGSETISFDCHDDSQLPLNGAQLCDTLRALGTDNLIYLMMLALLEQKILVHSLRSWMLTAVSESVCALMFPFHWQCPYVPQCPLGLAGVLHAPLPFIAGVDSRYFDLYEDPPPDVTCFDLDTATISQSLNRLSLKLSILPKKPTKILKNTLDDLLRRLNKEAFDLGSKKADYVPVDREMIIQKKRKELELAIHDAFLRFMASLMRGYQAFLRPIKSAPASVSATDTGNLFDLDGFLRSRDKSGAEFFKRFVATQSFIRFIEERCFISDKSTFNAFFDDCITKVDLSEGTAAPLLEADFSGHLNNTSVFIAPPEPIIDPVTGHEREFKYDRFPRHLDPTLYQLDQLNMNRSADQQPVPVQYEHNRCAAVRTKPEVKSSILAATNSVRTNPLHWPKTLLFYSYSLWFMQLPSLIAIAPNKRKILLLAFHILDRMEHTEVFPLDQVCYRILIELCGECGEPSLAVKVLQAMHRAGVEQNAVTYGIYHRAVLNAKWPSPARQRAVCAWTQLRLFLNAVARFKLCIRSNSQTNCLPVPDTQSVSDSGYHSDKTAEERRLESHELDTKPYVISYHSLPGGKEIHTDVEDESAGKTNPLDPLGALAITETTKSAPSNLPMSPSRAKFMAELESTPFASELNPKSESKNANKSLGWLKGITNSPIMKMIRNQSFENPRQPDIEPQGMTMSPSLHAIVNQMWKGYDDVRMDAVSSKLKMGVSSLVREVKSLNRSYRERGSGTLFGDELDDEMFDFDEEDRAYQLDCGKADSILSEDWWLKEVYQQLRRNEIRKLEKEEGVVQSGYGIMDVTLSSCTPCPNCRLMNYDEEIMSGWKVDDQNLNTACAYCCASDEEKGGSERTGVFAPRLTVRLERKEKPSTSWYRLNVFDADAEVEVPCSIAQCFS</sequence>
<evidence type="ECO:0000256" key="2">
    <source>
        <dbReference type="PROSITE-ProRule" id="PRU00708"/>
    </source>
</evidence>
<name>A0A0N4YT28_NIPBR</name>
<feature type="compositionally biased region" description="Basic and acidic residues" evidence="3">
    <location>
        <begin position="952"/>
        <end position="965"/>
    </location>
</feature>
<evidence type="ECO:0000259" key="5">
    <source>
        <dbReference type="PROSITE" id="PS51498"/>
    </source>
</evidence>
<dbReference type="InterPro" id="IPR005113">
    <property type="entry name" value="uDENN_dom"/>
</dbReference>
<feature type="domain" description="MABP" evidence="5">
    <location>
        <begin position="42"/>
        <end position="199"/>
    </location>
</feature>
<reference evidence="8" key="1">
    <citation type="submission" date="2017-02" db="UniProtKB">
        <authorList>
            <consortium name="WormBaseParasite"/>
        </authorList>
    </citation>
    <scope>IDENTIFICATION</scope>
</reference>
<evidence type="ECO:0000313" key="6">
    <source>
        <dbReference type="EMBL" id="VDL84137.1"/>
    </source>
</evidence>
<evidence type="ECO:0000256" key="1">
    <source>
        <dbReference type="ARBA" id="ARBA00022658"/>
    </source>
</evidence>
<dbReference type="EMBL" id="UYSL01025100">
    <property type="protein sequence ID" value="VDL84137.1"/>
    <property type="molecule type" value="Genomic_DNA"/>
</dbReference>
<dbReference type="Pfam" id="PF03456">
    <property type="entry name" value="uDENN"/>
    <property type="match status" value="1"/>
</dbReference>
<dbReference type="InterPro" id="IPR037516">
    <property type="entry name" value="Tripartite_DENN"/>
</dbReference>
<dbReference type="Gene3D" id="1.25.40.10">
    <property type="entry name" value="Tetratricopeptide repeat domain"/>
    <property type="match status" value="1"/>
</dbReference>
<feature type="region of interest" description="Disordered" evidence="3">
    <location>
        <begin position="940"/>
        <end position="965"/>
    </location>
</feature>
<dbReference type="PANTHER" id="PTHR12296:SF30">
    <property type="entry name" value="DENN DOMAIN-CONTAINING PROTEIN CRAG"/>
    <property type="match status" value="1"/>
</dbReference>
<feature type="domain" description="UDENN" evidence="4">
    <location>
        <begin position="191"/>
        <end position="679"/>
    </location>
</feature>
<dbReference type="SMART" id="SM00800">
    <property type="entry name" value="uDENN"/>
    <property type="match status" value="1"/>
</dbReference>
<dbReference type="Gene3D" id="2.100.10.50">
    <property type="match status" value="1"/>
</dbReference>
<dbReference type="InterPro" id="IPR001194">
    <property type="entry name" value="cDENN_dom"/>
</dbReference>
<dbReference type="PROSITE" id="PS51375">
    <property type="entry name" value="PPR"/>
    <property type="match status" value="1"/>
</dbReference>
<dbReference type="PROSITE" id="PS51498">
    <property type="entry name" value="MABP"/>
    <property type="match status" value="1"/>
</dbReference>
<evidence type="ECO:0000313" key="8">
    <source>
        <dbReference type="WBParaSite" id="NBR_0002040001-mRNA-1"/>
    </source>
</evidence>
<dbReference type="InterPro" id="IPR051696">
    <property type="entry name" value="DENN_Domain_GEFs"/>
</dbReference>
<dbReference type="InterPro" id="IPR002885">
    <property type="entry name" value="PPR_rpt"/>
</dbReference>
<dbReference type="WBParaSite" id="NBR_0002040001-mRNA-1">
    <property type="protein sequence ID" value="NBR_0002040001-mRNA-1"/>
    <property type="gene ID" value="NBR_0002040001"/>
</dbReference>
<dbReference type="STRING" id="27835.A0A0N4YT28"/>
<dbReference type="Gene3D" id="3.40.50.11500">
    <property type="match status" value="1"/>
</dbReference>
<proteinExistence type="predicted"/>
<dbReference type="OMA" id="PRIMIQL"/>
<dbReference type="GO" id="GO:0032483">
    <property type="term" value="P:regulation of Rab protein signal transduction"/>
    <property type="evidence" value="ECO:0007669"/>
    <property type="project" value="TreeGrafter"/>
</dbReference>
<feature type="repeat" description="PPR" evidence="2">
    <location>
        <begin position="850"/>
        <end position="884"/>
    </location>
</feature>
<dbReference type="GO" id="GO:0031410">
    <property type="term" value="C:cytoplasmic vesicle"/>
    <property type="evidence" value="ECO:0007669"/>
    <property type="project" value="TreeGrafter"/>
</dbReference>
<dbReference type="InterPro" id="IPR023341">
    <property type="entry name" value="MABP"/>
</dbReference>
<keyword evidence="1" id="KW-0344">Guanine-nucleotide releasing factor</keyword>
<dbReference type="PANTHER" id="PTHR12296">
    <property type="entry name" value="DENN DOMAIN-CONTAINING PROTEIN 4"/>
    <property type="match status" value="1"/>
</dbReference>
<dbReference type="InterPro" id="IPR011990">
    <property type="entry name" value="TPR-like_helical_dom_sf"/>
</dbReference>
<evidence type="ECO:0000313" key="7">
    <source>
        <dbReference type="Proteomes" id="UP000271162"/>
    </source>
</evidence>
<protein>
    <submittedName>
        <fullName evidence="8">C-myc promoter-binding protein</fullName>
    </submittedName>
</protein>
<dbReference type="Pfam" id="PF02141">
    <property type="entry name" value="DENN"/>
    <property type="match status" value="2"/>
</dbReference>
<accession>A0A0N4YT28</accession>
<keyword evidence="7" id="KW-1185">Reference proteome</keyword>
<gene>
    <name evidence="6" type="ORF">NBR_LOCUS20400</name>
</gene>
<evidence type="ECO:0000259" key="4">
    <source>
        <dbReference type="PROSITE" id="PS50211"/>
    </source>
</evidence>
<dbReference type="Pfam" id="PF03455">
    <property type="entry name" value="dDENN"/>
    <property type="match status" value="1"/>
</dbReference>
<dbReference type="Proteomes" id="UP000271162">
    <property type="component" value="Unassembled WGS sequence"/>
</dbReference>
<evidence type="ECO:0000256" key="3">
    <source>
        <dbReference type="SAM" id="MobiDB-lite"/>
    </source>
</evidence>